<evidence type="ECO:0000313" key="2">
    <source>
        <dbReference type="Proteomes" id="UP001108029"/>
    </source>
</evidence>
<keyword evidence="2" id="KW-1185">Reference proteome</keyword>
<reference evidence="1" key="1">
    <citation type="submission" date="2021-12" db="EMBL/GenBank/DDBJ databases">
        <authorList>
            <person name="Lee J.-H."/>
            <person name="Kim S.-B."/>
        </authorList>
    </citation>
    <scope>NUCLEOTIDE SEQUENCE</scope>
    <source>
        <strain evidence="1">NR30</strain>
    </source>
</reference>
<name>A0A9Q3Z5Y8_9ACTN</name>
<dbReference type="RefSeq" id="WP_232646817.1">
    <property type="nucleotide sequence ID" value="NZ_JAJSBI010000002.1"/>
</dbReference>
<gene>
    <name evidence="1" type="ORF">LJ657_04025</name>
</gene>
<protein>
    <submittedName>
        <fullName evidence="1">Uncharacterized protein</fullName>
    </submittedName>
</protein>
<dbReference type="AlphaFoldDB" id="A0A9Q3Z5Y8"/>
<evidence type="ECO:0000313" key="1">
    <source>
        <dbReference type="EMBL" id="MCD9872847.1"/>
    </source>
</evidence>
<comment type="caution">
    <text evidence="1">The sequence shown here is derived from an EMBL/GenBank/DDBJ whole genome shotgun (WGS) entry which is preliminary data.</text>
</comment>
<dbReference type="Proteomes" id="UP001108029">
    <property type="component" value="Unassembled WGS sequence"/>
</dbReference>
<sequence>MGSPYPHHDVWIRSIDSIKTDDGLLLTPGALHSGAARDVTGQIAAAAVLFGDR</sequence>
<dbReference type="EMBL" id="JAJSBI010000002">
    <property type="protein sequence ID" value="MCD9872847.1"/>
    <property type="molecule type" value="Genomic_DNA"/>
</dbReference>
<proteinExistence type="predicted"/>
<accession>A0A9Q3Z5Y8</accession>
<organism evidence="1 2">
    <name type="scientific">Streptomyces guryensis</name>
    <dbReference type="NCBI Taxonomy" id="2886947"/>
    <lineage>
        <taxon>Bacteria</taxon>
        <taxon>Bacillati</taxon>
        <taxon>Actinomycetota</taxon>
        <taxon>Actinomycetes</taxon>
        <taxon>Kitasatosporales</taxon>
        <taxon>Streptomycetaceae</taxon>
        <taxon>Streptomyces</taxon>
    </lineage>
</organism>